<keyword evidence="3" id="KW-1185">Reference proteome</keyword>
<organism evidence="2 3">
    <name type="scientific">Taibaiella lutea</name>
    <dbReference type="NCBI Taxonomy" id="2608001"/>
    <lineage>
        <taxon>Bacteria</taxon>
        <taxon>Pseudomonadati</taxon>
        <taxon>Bacteroidota</taxon>
        <taxon>Chitinophagia</taxon>
        <taxon>Chitinophagales</taxon>
        <taxon>Chitinophagaceae</taxon>
        <taxon>Taibaiella</taxon>
    </lineage>
</organism>
<keyword evidence="1" id="KW-0732">Signal</keyword>
<reference evidence="2 3" key="1">
    <citation type="submission" date="2019-09" db="EMBL/GenBank/DDBJ databases">
        <title>Genome sequence and assembly of Taibaiella sp.</title>
        <authorList>
            <person name="Chhetri G."/>
        </authorList>
    </citation>
    <scope>NUCLEOTIDE SEQUENCE [LARGE SCALE GENOMIC DNA]</scope>
    <source>
        <strain evidence="2 3">KVB11</strain>
    </source>
</reference>
<evidence type="ECO:0000256" key="1">
    <source>
        <dbReference type="SAM" id="SignalP"/>
    </source>
</evidence>
<evidence type="ECO:0000313" key="3">
    <source>
        <dbReference type="Proteomes" id="UP000323632"/>
    </source>
</evidence>
<feature type="signal peptide" evidence="1">
    <location>
        <begin position="1"/>
        <end position="19"/>
    </location>
</feature>
<dbReference type="Proteomes" id="UP000323632">
    <property type="component" value="Unassembled WGS sequence"/>
</dbReference>
<name>A0A5M6CN28_9BACT</name>
<accession>A0A5M6CN28</accession>
<dbReference type="PROSITE" id="PS51257">
    <property type="entry name" value="PROKAR_LIPOPROTEIN"/>
    <property type="match status" value="1"/>
</dbReference>
<feature type="chain" id="PRO_5024399353" evidence="1">
    <location>
        <begin position="20"/>
        <end position="237"/>
    </location>
</feature>
<dbReference type="AlphaFoldDB" id="A0A5M6CN28"/>
<sequence length="237" mass="27778">MKNLILIATILFCSCSSLFIQGKYASKENNNYFDFKKDSTFTYEYRLFHTYRYSSGTWSLLKNNRILLKSSYLDSIVLLEVNETEQATKKKTSLNIDFNIINGLTPQNYYCQMYIDDKPYFKDDVLMGKRCDSLKKVEIADKIDSLYFVIYREPIHFVTTATSFPISTGKYYPQKGYSDMNIRISFNDSLFYYKIFNNEPLLISKGRIKLFNRATGKWEVVNKVSDSLNIMANPKIR</sequence>
<dbReference type="RefSeq" id="WP_150031121.1">
    <property type="nucleotide sequence ID" value="NZ_VWSH01000001.1"/>
</dbReference>
<dbReference type="EMBL" id="VWSH01000001">
    <property type="protein sequence ID" value="KAA5536544.1"/>
    <property type="molecule type" value="Genomic_DNA"/>
</dbReference>
<proteinExistence type="predicted"/>
<protein>
    <submittedName>
        <fullName evidence="2">Uncharacterized protein</fullName>
    </submittedName>
</protein>
<evidence type="ECO:0000313" key="2">
    <source>
        <dbReference type="EMBL" id="KAA5536544.1"/>
    </source>
</evidence>
<comment type="caution">
    <text evidence="2">The sequence shown here is derived from an EMBL/GenBank/DDBJ whole genome shotgun (WGS) entry which is preliminary data.</text>
</comment>
<gene>
    <name evidence="2" type="ORF">F0919_02430</name>
</gene>